<dbReference type="SUPFAM" id="SSF101478">
    <property type="entry name" value="ADP-ribosylglycohydrolase"/>
    <property type="match status" value="1"/>
</dbReference>
<feature type="region of interest" description="Disordered" evidence="1">
    <location>
        <begin position="1"/>
        <end position="21"/>
    </location>
</feature>
<proteinExistence type="predicted"/>
<gene>
    <name evidence="3" type="ORF">DFH08DRAFT_987382</name>
</gene>
<keyword evidence="2" id="KW-0472">Membrane</keyword>
<dbReference type="EMBL" id="JARIHO010000011">
    <property type="protein sequence ID" value="KAJ7353222.1"/>
    <property type="molecule type" value="Genomic_DNA"/>
</dbReference>
<sequence length="421" mass="45036">MSDGTENGWSGSRIGSGRKKKAVVASTRITAGGAPASSARRGAVSTEIRNTIQRALRLVLRALFTKFDRERRRKAAAAVLLRIAHNLGGSVFGGNGSLMRVLPVGLVYWRKEEGKVGDLARESSGTTHPNAVGQEACVAWAMCVARVVRTAAVAERMQEGLGITKLDVLHHFASYPYTMPALQEVLAADVPLPAMLACDPAAMEAHYAAHYRLLRLAVAMLRAFTTTAAAEDGITNPNADADDLVEARTLGVRPQAAALPSSGYVAHMLAIVLYLYAFLATTLYAFATRTFGAAALLTANMGDGAGTVAAVYGGWRARGMPLRRTVGSRPRGGKHSFGHLGCKSGGTRADEMQGSDRELGDLSEVDVVRDRANRDDDFVGEVDGVGGLLHDPGQRQGCAVRKRRWRRTLLKLASVCRARNR</sequence>
<name>A0AAD7AA66_9AGAR</name>
<reference evidence="3" key="1">
    <citation type="submission" date="2023-03" db="EMBL/GenBank/DDBJ databases">
        <title>Massive genome expansion in bonnet fungi (Mycena s.s.) driven by repeated elements and novel gene families across ecological guilds.</title>
        <authorList>
            <consortium name="Lawrence Berkeley National Laboratory"/>
            <person name="Harder C.B."/>
            <person name="Miyauchi S."/>
            <person name="Viragh M."/>
            <person name="Kuo A."/>
            <person name="Thoen E."/>
            <person name="Andreopoulos B."/>
            <person name="Lu D."/>
            <person name="Skrede I."/>
            <person name="Drula E."/>
            <person name="Henrissat B."/>
            <person name="Morin E."/>
            <person name="Kohler A."/>
            <person name="Barry K."/>
            <person name="LaButti K."/>
            <person name="Morin E."/>
            <person name="Salamov A."/>
            <person name="Lipzen A."/>
            <person name="Mereny Z."/>
            <person name="Hegedus B."/>
            <person name="Baldrian P."/>
            <person name="Stursova M."/>
            <person name="Weitz H."/>
            <person name="Taylor A."/>
            <person name="Grigoriev I.V."/>
            <person name="Nagy L.G."/>
            <person name="Martin F."/>
            <person name="Kauserud H."/>
        </authorList>
    </citation>
    <scope>NUCLEOTIDE SEQUENCE</scope>
    <source>
        <strain evidence="3">CBHHK002</strain>
    </source>
</reference>
<dbReference type="InterPro" id="IPR005502">
    <property type="entry name" value="Ribosyl_crysJ1"/>
</dbReference>
<keyword evidence="4" id="KW-1185">Reference proteome</keyword>
<comment type="caution">
    <text evidence="3">The sequence shown here is derived from an EMBL/GenBank/DDBJ whole genome shotgun (WGS) entry which is preliminary data.</text>
</comment>
<evidence type="ECO:0000313" key="4">
    <source>
        <dbReference type="Proteomes" id="UP001218218"/>
    </source>
</evidence>
<dbReference type="InterPro" id="IPR036705">
    <property type="entry name" value="Ribosyl_crysJ1_sf"/>
</dbReference>
<organism evidence="3 4">
    <name type="scientific">Mycena albidolilacea</name>
    <dbReference type="NCBI Taxonomy" id="1033008"/>
    <lineage>
        <taxon>Eukaryota</taxon>
        <taxon>Fungi</taxon>
        <taxon>Dikarya</taxon>
        <taxon>Basidiomycota</taxon>
        <taxon>Agaricomycotina</taxon>
        <taxon>Agaricomycetes</taxon>
        <taxon>Agaricomycetidae</taxon>
        <taxon>Agaricales</taxon>
        <taxon>Marasmiineae</taxon>
        <taxon>Mycenaceae</taxon>
        <taxon>Mycena</taxon>
    </lineage>
</organism>
<dbReference type="AlphaFoldDB" id="A0AAD7AA66"/>
<feature type="transmembrane region" description="Helical" evidence="2">
    <location>
        <begin position="264"/>
        <end position="287"/>
    </location>
</feature>
<dbReference type="Gene3D" id="1.10.4080.10">
    <property type="entry name" value="ADP-ribosylation/Crystallin J1"/>
    <property type="match status" value="1"/>
</dbReference>
<accession>A0AAD7AA66</accession>
<keyword evidence="2" id="KW-0812">Transmembrane</keyword>
<protein>
    <submittedName>
        <fullName evidence="3">Uncharacterized protein</fullName>
    </submittedName>
</protein>
<evidence type="ECO:0000313" key="3">
    <source>
        <dbReference type="EMBL" id="KAJ7353222.1"/>
    </source>
</evidence>
<feature type="compositionally biased region" description="Polar residues" evidence="1">
    <location>
        <begin position="1"/>
        <end position="10"/>
    </location>
</feature>
<keyword evidence="2" id="KW-1133">Transmembrane helix</keyword>
<dbReference type="Pfam" id="PF03747">
    <property type="entry name" value="ADP_ribosyl_GH"/>
    <property type="match status" value="1"/>
</dbReference>
<feature type="transmembrane region" description="Helical" evidence="2">
    <location>
        <begin position="293"/>
        <end position="315"/>
    </location>
</feature>
<dbReference type="Proteomes" id="UP001218218">
    <property type="component" value="Unassembled WGS sequence"/>
</dbReference>
<evidence type="ECO:0000256" key="2">
    <source>
        <dbReference type="SAM" id="Phobius"/>
    </source>
</evidence>
<evidence type="ECO:0000256" key="1">
    <source>
        <dbReference type="SAM" id="MobiDB-lite"/>
    </source>
</evidence>